<comment type="caution">
    <text evidence="8">The sequence shown here is derived from an EMBL/GenBank/DDBJ whole genome shotgun (WGS) entry which is preliminary data.</text>
</comment>
<feature type="transmembrane region" description="Helical" evidence="7">
    <location>
        <begin position="47"/>
        <end position="65"/>
    </location>
</feature>
<keyword evidence="2" id="KW-1003">Cell membrane</keyword>
<feature type="compositionally biased region" description="Basic and acidic residues" evidence="6">
    <location>
        <begin position="323"/>
        <end position="333"/>
    </location>
</feature>
<dbReference type="Pfam" id="PF03706">
    <property type="entry name" value="LPG_synthase_TM"/>
    <property type="match status" value="1"/>
</dbReference>
<accession>A0A7W6W9J8</accession>
<evidence type="ECO:0000256" key="7">
    <source>
        <dbReference type="SAM" id="Phobius"/>
    </source>
</evidence>
<dbReference type="PANTHER" id="PTHR39087">
    <property type="entry name" value="UPF0104 MEMBRANE PROTEIN MJ1595"/>
    <property type="match status" value="1"/>
</dbReference>
<dbReference type="AlphaFoldDB" id="A0A7W6W9J8"/>
<dbReference type="PANTHER" id="PTHR39087:SF2">
    <property type="entry name" value="UPF0104 MEMBRANE PROTEIN MJ1595"/>
    <property type="match status" value="1"/>
</dbReference>
<evidence type="ECO:0000313" key="9">
    <source>
        <dbReference type="Proteomes" id="UP000554286"/>
    </source>
</evidence>
<dbReference type="EMBL" id="JACIGK010000009">
    <property type="protein sequence ID" value="MBB4265893.1"/>
    <property type="molecule type" value="Genomic_DNA"/>
</dbReference>
<sequence length="358" mass="36311">MSHAPRRGGRVRPRTLVWNVGLAVALVAALVVWAVPEDTGRSVVEALVGANPLALTAALALYPLIPLARALRLRAALSLPMDGRRMLALGRVAAMHSMLASFVPMRLGEVSLIWLLHRAVGTPMATGSALLLVLRLLDLVVVLGAGIVALAWLPAARVALPQAGPVASVALLAVLGGLALAPALARRLGRLTPLVPGRVGRFAAALFDSVGTMTPGRLGLLLGWTLPAWGPIFLIAWLCANAAGPGVGLAGGIAGGSATALASVLPVNTVASVGTFEAAWMLALMPAGLDGATALATGVLFHAVVLVGSAVLGLLALPGGWRREQPSAGDRPEAGTFAGEPDVSTRAEPGIGPPTERG</sequence>
<feature type="transmembrane region" description="Helical" evidence="7">
    <location>
        <begin position="165"/>
        <end position="185"/>
    </location>
</feature>
<keyword evidence="3 7" id="KW-0812">Transmembrane</keyword>
<dbReference type="Proteomes" id="UP000554286">
    <property type="component" value="Unassembled WGS sequence"/>
</dbReference>
<keyword evidence="9" id="KW-1185">Reference proteome</keyword>
<proteinExistence type="predicted"/>
<gene>
    <name evidence="8" type="ORF">GGD89_001518</name>
</gene>
<evidence type="ECO:0000256" key="1">
    <source>
        <dbReference type="ARBA" id="ARBA00004651"/>
    </source>
</evidence>
<protein>
    <submittedName>
        <fullName evidence="8">Uncharacterized membrane protein YbhN (UPF0104 family)</fullName>
    </submittedName>
</protein>
<evidence type="ECO:0000256" key="6">
    <source>
        <dbReference type="SAM" id="MobiDB-lite"/>
    </source>
</evidence>
<evidence type="ECO:0000256" key="4">
    <source>
        <dbReference type="ARBA" id="ARBA00022989"/>
    </source>
</evidence>
<evidence type="ECO:0000256" key="2">
    <source>
        <dbReference type="ARBA" id="ARBA00022475"/>
    </source>
</evidence>
<dbReference type="GO" id="GO:0005886">
    <property type="term" value="C:plasma membrane"/>
    <property type="evidence" value="ECO:0007669"/>
    <property type="project" value="UniProtKB-SubCell"/>
</dbReference>
<feature type="region of interest" description="Disordered" evidence="6">
    <location>
        <begin position="323"/>
        <end position="358"/>
    </location>
</feature>
<reference evidence="8 9" key="1">
    <citation type="submission" date="2020-08" db="EMBL/GenBank/DDBJ databases">
        <title>Genome sequencing of Purple Non-Sulfur Bacteria from various extreme environments.</title>
        <authorList>
            <person name="Mayer M."/>
        </authorList>
    </citation>
    <scope>NUCLEOTIDE SEQUENCE [LARGE SCALE GENOMIC DNA]</scope>
    <source>
        <strain evidence="8 9">JA131</strain>
    </source>
</reference>
<comment type="subcellular location">
    <subcellularLocation>
        <location evidence="1">Cell membrane</location>
        <topology evidence="1">Multi-pass membrane protein</topology>
    </subcellularLocation>
</comment>
<keyword evidence="5 7" id="KW-0472">Membrane</keyword>
<feature type="transmembrane region" description="Helical" evidence="7">
    <location>
        <begin position="291"/>
        <end position="317"/>
    </location>
</feature>
<feature type="transmembrane region" description="Helical" evidence="7">
    <location>
        <begin position="16"/>
        <end position="35"/>
    </location>
</feature>
<evidence type="ECO:0000313" key="8">
    <source>
        <dbReference type="EMBL" id="MBB4265893.1"/>
    </source>
</evidence>
<organism evidence="8 9">
    <name type="scientific">Roseospira visakhapatnamensis</name>
    <dbReference type="NCBI Taxonomy" id="390880"/>
    <lineage>
        <taxon>Bacteria</taxon>
        <taxon>Pseudomonadati</taxon>
        <taxon>Pseudomonadota</taxon>
        <taxon>Alphaproteobacteria</taxon>
        <taxon>Rhodospirillales</taxon>
        <taxon>Rhodospirillaceae</taxon>
        <taxon>Roseospira</taxon>
    </lineage>
</organism>
<dbReference type="InterPro" id="IPR022791">
    <property type="entry name" value="L-PG_synthase/AglD"/>
</dbReference>
<dbReference type="RefSeq" id="WP_184043712.1">
    <property type="nucleotide sequence ID" value="NZ_JACIGK010000009.1"/>
</dbReference>
<keyword evidence="4 7" id="KW-1133">Transmembrane helix</keyword>
<feature type="transmembrane region" description="Helical" evidence="7">
    <location>
        <begin position="127"/>
        <end position="153"/>
    </location>
</feature>
<evidence type="ECO:0000256" key="5">
    <source>
        <dbReference type="ARBA" id="ARBA00023136"/>
    </source>
</evidence>
<evidence type="ECO:0000256" key="3">
    <source>
        <dbReference type="ARBA" id="ARBA00022692"/>
    </source>
</evidence>
<name>A0A7W6W9J8_9PROT</name>